<protein>
    <submittedName>
        <fullName evidence="1">Uncharacterized protein</fullName>
    </submittedName>
</protein>
<keyword evidence="2" id="KW-1185">Reference proteome</keyword>
<gene>
    <name evidence="1" type="ORF">MRB53_024010</name>
</gene>
<proteinExistence type="predicted"/>
<sequence length="197" mass="21882">MEEQSFGSCSCLLVLQKKRWKWQKESVGRGREDEDEKDAWDLFFDLERLELATDHFSEENLLGRGGFGPVYKIWKLAQEEKALDAVDHSLTNWDSEEVALCIQLGLLCCQAKVKKRPEMGSVLLMLSGDSFTLPKPGKPGILGRQGHWSSTASTNFNSNNNTPNSSSTGATKPSTSSSIEEDSSRNSISVSFTEEGR</sequence>
<evidence type="ECO:0000313" key="2">
    <source>
        <dbReference type="Proteomes" id="UP001234297"/>
    </source>
</evidence>
<evidence type="ECO:0000313" key="1">
    <source>
        <dbReference type="EMBL" id="KAJ8630687.1"/>
    </source>
</evidence>
<organism evidence="1 2">
    <name type="scientific">Persea americana</name>
    <name type="common">Avocado</name>
    <dbReference type="NCBI Taxonomy" id="3435"/>
    <lineage>
        <taxon>Eukaryota</taxon>
        <taxon>Viridiplantae</taxon>
        <taxon>Streptophyta</taxon>
        <taxon>Embryophyta</taxon>
        <taxon>Tracheophyta</taxon>
        <taxon>Spermatophyta</taxon>
        <taxon>Magnoliopsida</taxon>
        <taxon>Magnoliidae</taxon>
        <taxon>Laurales</taxon>
        <taxon>Lauraceae</taxon>
        <taxon>Persea</taxon>
    </lineage>
</organism>
<accession>A0ACC2LAZ5</accession>
<name>A0ACC2LAZ5_PERAE</name>
<reference evidence="1 2" key="1">
    <citation type="journal article" date="2022" name="Hortic Res">
        <title>A haplotype resolved chromosomal level avocado genome allows analysis of novel avocado genes.</title>
        <authorList>
            <person name="Nath O."/>
            <person name="Fletcher S.J."/>
            <person name="Hayward A."/>
            <person name="Shaw L.M."/>
            <person name="Masouleh A.K."/>
            <person name="Furtado A."/>
            <person name="Henry R.J."/>
            <person name="Mitter N."/>
        </authorList>
    </citation>
    <scope>NUCLEOTIDE SEQUENCE [LARGE SCALE GENOMIC DNA]</scope>
    <source>
        <strain evidence="2">cv. Hass</strain>
    </source>
</reference>
<dbReference type="Proteomes" id="UP001234297">
    <property type="component" value="Chromosome 7"/>
</dbReference>
<dbReference type="EMBL" id="CM056815">
    <property type="protein sequence ID" value="KAJ8630687.1"/>
    <property type="molecule type" value="Genomic_DNA"/>
</dbReference>
<comment type="caution">
    <text evidence="1">The sequence shown here is derived from an EMBL/GenBank/DDBJ whole genome shotgun (WGS) entry which is preliminary data.</text>
</comment>